<proteinExistence type="predicted"/>
<dbReference type="EMBL" id="MBFS01000144">
    <property type="protein sequence ID" value="PVV04264.1"/>
    <property type="molecule type" value="Genomic_DNA"/>
</dbReference>
<evidence type="ECO:0000313" key="2">
    <source>
        <dbReference type="EMBL" id="PVV04264.1"/>
    </source>
</evidence>
<dbReference type="AlphaFoldDB" id="A0A2T9ZI52"/>
<organism evidence="2 3">
    <name type="scientific">Smittium megazygosporum</name>
    <dbReference type="NCBI Taxonomy" id="133381"/>
    <lineage>
        <taxon>Eukaryota</taxon>
        <taxon>Fungi</taxon>
        <taxon>Fungi incertae sedis</taxon>
        <taxon>Zoopagomycota</taxon>
        <taxon>Kickxellomycotina</taxon>
        <taxon>Harpellomycetes</taxon>
        <taxon>Harpellales</taxon>
        <taxon>Legeriomycetaceae</taxon>
        <taxon>Smittium</taxon>
    </lineage>
</organism>
<keyword evidence="3" id="KW-1185">Reference proteome</keyword>
<feature type="compositionally biased region" description="Polar residues" evidence="1">
    <location>
        <begin position="143"/>
        <end position="154"/>
    </location>
</feature>
<feature type="compositionally biased region" description="Polar residues" evidence="1">
    <location>
        <begin position="106"/>
        <end position="119"/>
    </location>
</feature>
<feature type="compositionally biased region" description="Polar residues" evidence="1">
    <location>
        <begin position="210"/>
        <end position="225"/>
    </location>
</feature>
<feature type="compositionally biased region" description="Low complexity" evidence="1">
    <location>
        <begin position="120"/>
        <end position="142"/>
    </location>
</feature>
<dbReference type="STRING" id="133381.A0A2T9ZI52"/>
<evidence type="ECO:0000256" key="1">
    <source>
        <dbReference type="SAM" id="MobiDB-lite"/>
    </source>
</evidence>
<evidence type="ECO:0000313" key="3">
    <source>
        <dbReference type="Proteomes" id="UP000245609"/>
    </source>
</evidence>
<feature type="region of interest" description="Disordered" evidence="1">
    <location>
        <begin position="306"/>
        <end position="360"/>
    </location>
</feature>
<feature type="compositionally biased region" description="Polar residues" evidence="1">
    <location>
        <begin position="330"/>
        <end position="354"/>
    </location>
</feature>
<feature type="region of interest" description="Disordered" evidence="1">
    <location>
        <begin position="41"/>
        <end position="229"/>
    </location>
</feature>
<reference evidence="2 3" key="1">
    <citation type="journal article" date="2018" name="MBio">
        <title>Comparative Genomics Reveals the Core Gene Toolbox for the Fungus-Insect Symbiosis.</title>
        <authorList>
            <person name="Wang Y."/>
            <person name="Stata M."/>
            <person name="Wang W."/>
            <person name="Stajich J.E."/>
            <person name="White M.M."/>
            <person name="Moncalvo J.M."/>
        </authorList>
    </citation>
    <scope>NUCLEOTIDE SEQUENCE [LARGE SCALE GENOMIC DNA]</scope>
    <source>
        <strain evidence="2 3">SC-DP-2</strain>
    </source>
</reference>
<comment type="caution">
    <text evidence="2">The sequence shown here is derived from an EMBL/GenBank/DDBJ whole genome shotgun (WGS) entry which is preliminary data.</text>
</comment>
<protein>
    <submittedName>
        <fullName evidence="2">Uncharacterized protein</fullName>
    </submittedName>
</protein>
<feature type="compositionally biased region" description="Low complexity" evidence="1">
    <location>
        <begin position="155"/>
        <end position="168"/>
    </location>
</feature>
<name>A0A2T9ZI52_9FUNG</name>
<dbReference type="Proteomes" id="UP000245609">
    <property type="component" value="Unassembled WGS sequence"/>
</dbReference>
<feature type="compositionally biased region" description="Low complexity" evidence="1">
    <location>
        <begin position="76"/>
        <end position="105"/>
    </location>
</feature>
<sequence>MFLGKPIISDAFSLRLRKTQTPLLLSASRLIQSPSLHICRNYSDQQNNDRKTTFKPFQTEADSKPPGTNPFSYSDRTNNNNQYRFNRNNNGQYSRNNQYSQNNQYPRTNQYSPDNQYPGNNPYSRNNQYSQNNQYPRSNQYSPDNTYPRNSRYPQSNQYTQNNQSQQSFPWQKSYNKPQNTSFSFNPRSQTDNSSNSGFSFAQRFKPNNGPKTNPPSQNSFNPNTRGYGPPFNENNNFIPKWNTNTSYPPKSSPFFKPQIQKPDPAFSKPQVVTDPSEDLLFTSENIEEDEFIRSPLKNNKKVVGKHQPLHKNVPPPNPHLISKKDNLSKQKQNPQTFSKDTFNEDTFSEVSDSQDPKRLQKEIRRKISKKSAYNFVPNSKVVIPFAVSVNSLAKIIKVKLCNF</sequence>
<gene>
    <name evidence="2" type="ORF">BB560_001248</name>
</gene>
<feature type="compositionally biased region" description="Polar residues" evidence="1">
    <location>
        <begin position="169"/>
        <end position="200"/>
    </location>
</feature>
<accession>A0A2T9ZI52</accession>